<keyword evidence="3" id="KW-1185">Reference proteome</keyword>
<accession>A0A914B6U1</accession>
<proteinExistence type="predicted"/>
<dbReference type="GeneID" id="119740220"/>
<dbReference type="OMA" id="RTNKEAC"/>
<evidence type="ECO:0008006" key="4">
    <source>
        <dbReference type="Google" id="ProtNLM"/>
    </source>
</evidence>
<organism evidence="2 3">
    <name type="scientific">Patiria miniata</name>
    <name type="common">Bat star</name>
    <name type="synonym">Asterina miniata</name>
    <dbReference type="NCBI Taxonomy" id="46514"/>
    <lineage>
        <taxon>Eukaryota</taxon>
        <taxon>Metazoa</taxon>
        <taxon>Echinodermata</taxon>
        <taxon>Eleutherozoa</taxon>
        <taxon>Asterozoa</taxon>
        <taxon>Asteroidea</taxon>
        <taxon>Valvatacea</taxon>
        <taxon>Valvatida</taxon>
        <taxon>Asterinidae</taxon>
        <taxon>Patiria</taxon>
    </lineage>
</organism>
<evidence type="ECO:0000313" key="2">
    <source>
        <dbReference type="EnsemblMetazoa" id="XP_038071535.1"/>
    </source>
</evidence>
<dbReference type="EnsemblMetazoa" id="XM_038218247.1">
    <property type="protein sequence ID" value="XP_038074175.1"/>
    <property type="gene ID" value="LOC119742202"/>
</dbReference>
<dbReference type="RefSeq" id="XP_038071376.1">
    <property type="nucleotide sequence ID" value="XM_038215448.1"/>
</dbReference>
<dbReference type="EnsemblMetazoa" id="XM_038215448.1">
    <property type="protein sequence ID" value="XP_038071376.1"/>
    <property type="gene ID" value="LOC119740220"/>
</dbReference>
<dbReference type="GeneID" id="119740342"/>
<evidence type="ECO:0000256" key="1">
    <source>
        <dbReference type="SAM" id="SignalP"/>
    </source>
</evidence>
<keyword evidence="1" id="KW-0732">Signal</keyword>
<reference evidence="2" key="1">
    <citation type="submission" date="2022-11" db="UniProtKB">
        <authorList>
            <consortium name="EnsemblMetazoa"/>
        </authorList>
    </citation>
    <scope>IDENTIFICATION</scope>
</reference>
<protein>
    <recommendedName>
        <fullName evidence="4">Saposin B-type domain-containing protein</fullName>
    </recommendedName>
</protein>
<feature type="chain" id="PRO_5038324143" description="Saposin B-type domain-containing protein" evidence="1">
    <location>
        <begin position="21"/>
        <end position="142"/>
    </location>
</feature>
<dbReference type="GeneID" id="119742202"/>
<evidence type="ECO:0000313" key="3">
    <source>
        <dbReference type="Proteomes" id="UP000887568"/>
    </source>
</evidence>
<dbReference type="RefSeq" id="XP_038074175.1">
    <property type="nucleotide sequence ID" value="XM_038218247.1"/>
</dbReference>
<feature type="signal peptide" evidence="1">
    <location>
        <begin position="1"/>
        <end position="20"/>
    </location>
</feature>
<dbReference type="AlphaFoldDB" id="A0A914B6U1"/>
<dbReference type="RefSeq" id="XP_038071535.1">
    <property type="nucleotide sequence ID" value="XM_038215607.1"/>
</dbReference>
<sequence length="142" mass="15874">MDNSVGFLVIVFIVAVSGQAIGIQQQTQILPTEQQDNHFLCVLCEEVLTFSYNVSTDKEFLALLQNYQRQVACTYLIPEGFKSFCENYIQDIPKLVVAFANTYLNPDRCAFLCKSSDMNQQLNVLGSIVKKMGGASGKDLFK</sequence>
<dbReference type="Proteomes" id="UP000887568">
    <property type="component" value="Unplaced"/>
</dbReference>
<dbReference type="EnsemblMetazoa" id="XM_038215607.1">
    <property type="protein sequence ID" value="XP_038071535.1"/>
    <property type="gene ID" value="LOC119740342"/>
</dbReference>
<name>A0A914B6U1_PATMI</name>